<comment type="caution">
    <text evidence="1">The sequence shown here is derived from an EMBL/GenBank/DDBJ whole genome shotgun (WGS) entry which is preliminary data.</text>
</comment>
<protein>
    <submittedName>
        <fullName evidence="1">Uncharacterized protein</fullName>
    </submittedName>
</protein>
<accession>A0ABU6VIH5</accession>
<feature type="non-terminal residue" evidence="1">
    <location>
        <position position="1"/>
    </location>
</feature>
<dbReference type="Proteomes" id="UP001341840">
    <property type="component" value="Unassembled WGS sequence"/>
</dbReference>
<name>A0ABU6VIH5_9FABA</name>
<gene>
    <name evidence="1" type="ORF">PIB30_045846</name>
</gene>
<evidence type="ECO:0000313" key="2">
    <source>
        <dbReference type="Proteomes" id="UP001341840"/>
    </source>
</evidence>
<proteinExistence type="predicted"/>
<keyword evidence="2" id="KW-1185">Reference proteome</keyword>
<evidence type="ECO:0000313" key="1">
    <source>
        <dbReference type="EMBL" id="MED6171983.1"/>
    </source>
</evidence>
<dbReference type="EMBL" id="JASCZI010151317">
    <property type="protein sequence ID" value="MED6171983.1"/>
    <property type="molecule type" value="Genomic_DNA"/>
</dbReference>
<reference evidence="1 2" key="1">
    <citation type="journal article" date="2023" name="Plants (Basel)">
        <title>Bridging the Gap: Combining Genomics and Transcriptomics Approaches to Understand Stylosanthes scabra, an Orphan Legume from the Brazilian Caatinga.</title>
        <authorList>
            <person name="Ferreira-Neto J.R.C."/>
            <person name="da Silva M.D."/>
            <person name="Binneck E."/>
            <person name="de Melo N.F."/>
            <person name="da Silva R.H."/>
            <person name="de Melo A.L.T.M."/>
            <person name="Pandolfi V."/>
            <person name="Bustamante F.O."/>
            <person name="Brasileiro-Vidal A.C."/>
            <person name="Benko-Iseppon A.M."/>
        </authorList>
    </citation>
    <scope>NUCLEOTIDE SEQUENCE [LARGE SCALE GENOMIC DNA]</scope>
    <source>
        <tissue evidence="1">Leaves</tissue>
    </source>
</reference>
<organism evidence="1 2">
    <name type="scientific">Stylosanthes scabra</name>
    <dbReference type="NCBI Taxonomy" id="79078"/>
    <lineage>
        <taxon>Eukaryota</taxon>
        <taxon>Viridiplantae</taxon>
        <taxon>Streptophyta</taxon>
        <taxon>Embryophyta</taxon>
        <taxon>Tracheophyta</taxon>
        <taxon>Spermatophyta</taxon>
        <taxon>Magnoliopsida</taxon>
        <taxon>eudicotyledons</taxon>
        <taxon>Gunneridae</taxon>
        <taxon>Pentapetalae</taxon>
        <taxon>rosids</taxon>
        <taxon>fabids</taxon>
        <taxon>Fabales</taxon>
        <taxon>Fabaceae</taxon>
        <taxon>Papilionoideae</taxon>
        <taxon>50 kb inversion clade</taxon>
        <taxon>dalbergioids sensu lato</taxon>
        <taxon>Dalbergieae</taxon>
        <taxon>Pterocarpus clade</taxon>
        <taxon>Stylosanthes</taxon>
    </lineage>
</organism>
<sequence>YIASKDGSRQKMSCQKSLQPVQKYRVWDSDRSPNELTQATILVMRKSGVAIVTPRASTTQLKSEQVELKASTQLIREKTKTIL</sequence>